<feature type="domain" description="Glycosyl transferase family 1" evidence="1">
    <location>
        <begin position="185"/>
        <end position="342"/>
    </location>
</feature>
<accession>A0A928A7W9</accession>
<dbReference type="PANTHER" id="PTHR45947:SF3">
    <property type="entry name" value="SULFOQUINOVOSYL TRANSFERASE SQD2"/>
    <property type="match status" value="1"/>
</dbReference>
<dbReference type="SUPFAM" id="SSF53756">
    <property type="entry name" value="UDP-Glycosyltransferase/glycogen phosphorylase"/>
    <property type="match status" value="1"/>
</dbReference>
<organism evidence="2 3">
    <name type="scientific">Streptococcus gallolyticus</name>
    <dbReference type="NCBI Taxonomy" id="315405"/>
    <lineage>
        <taxon>Bacteria</taxon>
        <taxon>Bacillati</taxon>
        <taxon>Bacillota</taxon>
        <taxon>Bacilli</taxon>
        <taxon>Lactobacillales</taxon>
        <taxon>Streptococcaceae</taxon>
        <taxon>Streptococcus</taxon>
    </lineage>
</organism>
<dbReference type="Gene3D" id="3.40.50.2000">
    <property type="entry name" value="Glycogen Phosphorylase B"/>
    <property type="match status" value="2"/>
</dbReference>
<dbReference type="AlphaFoldDB" id="A0A928A7W9"/>
<dbReference type="GO" id="GO:0016757">
    <property type="term" value="F:glycosyltransferase activity"/>
    <property type="evidence" value="ECO:0007669"/>
    <property type="project" value="InterPro"/>
</dbReference>
<reference evidence="2" key="1">
    <citation type="submission" date="2019-04" db="EMBL/GenBank/DDBJ databases">
        <title>Evolution of Biomass-Degrading Anaerobic Consortia Revealed by Metagenomics.</title>
        <authorList>
            <person name="Peng X."/>
        </authorList>
    </citation>
    <scope>NUCLEOTIDE SEQUENCE</scope>
    <source>
        <strain evidence="2">SIG195</strain>
    </source>
</reference>
<dbReference type="Pfam" id="PF00534">
    <property type="entry name" value="Glycos_transf_1"/>
    <property type="match status" value="1"/>
</dbReference>
<dbReference type="PANTHER" id="PTHR45947">
    <property type="entry name" value="SULFOQUINOVOSYL TRANSFERASE SQD2"/>
    <property type="match status" value="1"/>
</dbReference>
<name>A0A928A7W9_9STRE</name>
<dbReference type="InterPro" id="IPR050194">
    <property type="entry name" value="Glycosyltransferase_grp1"/>
</dbReference>
<comment type="caution">
    <text evidence="2">The sequence shown here is derived from an EMBL/GenBank/DDBJ whole genome shotgun (WGS) entry which is preliminary data.</text>
</comment>
<sequence>MKKILIKGMSPNLAGTETFIMTYYRNLNSSEFKIDFLVNTKEKIIFEDEILSKGSKIYRLPRKGKNIIKYYRELEELFNSIKGEYDVFWLNEMTIVNLDYLTYAKKYGIPKRIIHSHSANWGGNILRRFFHEVNKRRLTSVATDYFACSEVAADYMFEPKIRSKAVVINNAIEVERFLFNETKRIEVRAKLGWENNKIVGNIGRLAFQKNQPFLIDIFNEAYKSNNNLRLLLLGAKTMNDSTEREIQDKIDNYGLEEVVKLAGSQRDMQGWLSAMDVYVMTSRYEGLPLSAVEAQANGLPCILADTITTETQINQNVEFLSLNDSLKLWSEKINKYSQENRVEKNVIFENFDQKGFDIKSQVKNIERILND</sequence>
<dbReference type="InterPro" id="IPR001296">
    <property type="entry name" value="Glyco_trans_1"/>
</dbReference>
<dbReference type="EMBL" id="SVAF01000008">
    <property type="protein sequence ID" value="MBE6164490.1"/>
    <property type="molecule type" value="Genomic_DNA"/>
</dbReference>
<protein>
    <submittedName>
        <fullName evidence="2">Glycosyltransferase family 1 protein</fullName>
    </submittedName>
</protein>
<gene>
    <name evidence="2" type="ORF">E7156_04135</name>
</gene>
<evidence type="ECO:0000313" key="2">
    <source>
        <dbReference type="EMBL" id="MBE6164490.1"/>
    </source>
</evidence>
<evidence type="ECO:0000313" key="3">
    <source>
        <dbReference type="Proteomes" id="UP000700800"/>
    </source>
</evidence>
<evidence type="ECO:0000259" key="1">
    <source>
        <dbReference type="Pfam" id="PF00534"/>
    </source>
</evidence>
<dbReference type="Proteomes" id="UP000700800">
    <property type="component" value="Unassembled WGS sequence"/>
</dbReference>
<proteinExistence type="predicted"/>